<dbReference type="EMBL" id="CH916377">
    <property type="protein sequence ID" value="EDV90776.1"/>
    <property type="molecule type" value="Genomic_DNA"/>
</dbReference>
<dbReference type="InterPro" id="IPR036728">
    <property type="entry name" value="PBP_GOBP_sf"/>
</dbReference>
<dbReference type="Proteomes" id="UP000001070">
    <property type="component" value="Unassembled WGS sequence"/>
</dbReference>
<dbReference type="InterPro" id="IPR006170">
    <property type="entry name" value="PBP/GOBP"/>
</dbReference>
<dbReference type="GO" id="GO:0005549">
    <property type="term" value="F:odorant binding"/>
    <property type="evidence" value="ECO:0007669"/>
    <property type="project" value="InterPro"/>
</dbReference>
<dbReference type="HOGENOM" id="CLU_1867278_0_0_1"/>
<dbReference type="Pfam" id="PF01395">
    <property type="entry name" value="PBP_GOBP"/>
    <property type="match status" value="1"/>
</dbReference>
<dbReference type="CDD" id="cd23992">
    <property type="entry name" value="PBP_GOBP"/>
    <property type="match status" value="1"/>
</dbReference>
<dbReference type="AlphaFoldDB" id="B4JYL4"/>
<gene>
    <name evidence="1" type="primary">Dgri\GH14317</name>
    <name evidence="1" type="ORF">Dgri_GH14317</name>
    <name evidence="1" type="ORF">GH14317</name>
</gene>
<sequence length="128" mass="14845">MTSRADAWQLPRAKDVQHSLESCHAEQAGEDAATLRCLVDQLGLWTDELGYNARRITKIFAAYNQMEELILVIDYCNSKERREKEPAQWAYNAYKCATSGRFGEWVNDYYVKQLQAVKSKPESRFDED</sequence>
<dbReference type="OMA" id="FGHWVKD"/>
<dbReference type="STRING" id="7222.B4JYL4"/>
<dbReference type="KEGG" id="dgr:6569623"/>
<dbReference type="Gene3D" id="1.10.238.20">
    <property type="entry name" value="Pheromone/general odorant binding protein domain"/>
    <property type="match status" value="1"/>
</dbReference>
<accession>B4JYL4</accession>
<dbReference type="eggNOG" id="ENOG502T953">
    <property type="taxonomic scope" value="Eukaryota"/>
</dbReference>
<dbReference type="PhylomeDB" id="B4JYL4"/>
<evidence type="ECO:0000313" key="1">
    <source>
        <dbReference type="EMBL" id="EDV90776.1"/>
    </source>
</evidence>
<dbReference type="InParanoid" id="B4JYL4"/>
<keyword evidence="2" id="KW-1185">Reference proteome</keyword>
<dbReference type="GeneID" id="6569623"/>
<dbReference type="CTD" id="43496"/>
<protein>
    <submittedName>
        <fullName evidence="1">GH14317</fullName>
    </submittedName>
</protein>
<reference evidence="1 2" key="1">
    <citation type="journal article" date="2007" name="Nature">
        <title>Evolution of genes and genomes on the Drosophila phylogeny.</title>
        <authorList>
            <consortium name="Drosophila 12 Genomes Consortium"/>
            <person name="Clark A.G."/>
            <person name="Eisen M.B."/>
            <person name="Smith D.R."/>
            <person name="Bergman C.M."/>
            <person name="Oliver B."/>
            <person name="Markow T.A."/>
            <person name="Kaufman T.C."/>
            <person name="Kellis M."/>
            <person name="Gelbart W."/>
            <person name="Iyer V.N."/>
            <person name="Pollard D.A."/>
            <person name="Sackton T.B."/>
            <person name="Larracuente A.M."/>
            <person name="Singh N.D."/>
            <person name="Abad J.P."/>
            <person name="Abt D.N."/>
            <person name="Adryan B."/>
            <person name="Aguade M."/>
            <person name="Akashi H."/>
            <person name="Anderson W.W."/>
            <person name="Aquadro C.F."/>
            <person name="Ardell D.H."/>
            <person name="Arguello R."/>
            <person name="Artieri C.G."/>
            <person name="Barbash D.A."/>
            <person name="Barker D."/>
            <person name="Barsanti P."/>
            <person name="Batterham P."/>
            <person name="Batzoglou S."/>
            <person name="Begun D."/>
            <person name="Bhutkar A."/>
            <person name="Blanco E."/>
            <person name="Bosak S.A."/>
            <person name="Bradley R.K."/>
            <person name="Brand A.D."/>
            <person name="Brent M.R."/>
            <person name="Brooks A.N."/>
            <person name="Brown R.H."/>
            <person name="Butlin R.K."/>
            <person name="Caggese C."/>
            <person name="Calvi B.R."/>
            <person name="Bernardo de Carvalho A."/>
            <person name="Caspi A."/>
            <person name="Castrezana S."/>
            <person name="Celniker S.E."/>
            <person name="Chang J.L."/>
            <person name="Chapple C."/>
            <person name="Chatterji S."/>
            <person name="Chinwalla A."/>
            <person name="Civetta A."/>
            <person name="Clifton S.W."/>
            <person name="Comeron J.M."/>
            <person name="Costello J.C."/>
            <person name="Coyne J.A."/>
            <person name="Daub J."/>
            <person name="David R.G."/>
            <person name="Delcher A.L."/>
            <person name="Delehaunty K."/>
            <person name="Do C.B."/>
            <person name="Ebling H."/>
            <person name="Edwards K."/>
            <person name="Eickbush T."/>
            <person name="Evans J.D."/>
            <person name="Filipski A."/>
            <person name="Findeiss S."/>
            <person name="Freyhult E."/>
            <person name="Fulton L."/>
            <person name="Fulton R."/>
            <person name="Garcia A.C."/>
            <person name="Gardiner A."/>
            <person name="Garfield D.A."/>
            <person name="Garvin B.E."/>
            <person name="Gibson G."/>
            <person name="Gilbert D."/>
            <person name="Gnerre S."/>
            <person name="Godfrey J."/>
            <person name="Good R."/>
            <person name="Gotea V."/>
            <person name="Gravely B."/>
            <person name="Greenberg A.J."/>
            <person name="Griffiths-Jones S."/>
            <person name="Gross S."/>
            <person name="Guigo R."/>
            <person name="Gustafson E.A."/>
            <person name="Haerty W."/>
            <person name="Hahn M.W."/>
            <person name="Halligan D.L."/>
            <person name="Halpern A.L."/>
            <person name="Halter G.M."/>
            <person name="Han M.V."/>
            <person name="Heger A."/>
            <person name="Hillier L."/>
            <person name="Hinrichs A.S."/>
            <person name="Holmes I."/>
            <person name="Hoskins R.A."/>
            <person name="Hubisz M.J."/>
            <person name="Hultmark D."/>
            <person name="Huntley M.A."/>
            <person name="Jaffe D.B."/>
            <person name="Jagadeeshan S."/>
            <person name="Jeck W.R."/>
            <person name="Johnson J."/>
            <person name="Jones C.D."/>
            <person name="Jordan W.C."/>
            <person name="Karpen G.H."/>
            <person name="Kataoka E."/>
            <person name="Keightley P.D."/>
            <person name="Kheradpour P."/>
            <person name="Kirkness E.F."/>
            <person name="Koerich L.B."/>
            <person name="Kristiansen K."/>
            <person name="Kudrna D."/>
            <person name="Kulathinal R.J."/>
            <person name="Kumar S."/>
            <person name="Kwok R."/>
            <person name="Lander E."/>
            <person name="Langley C.H."/>
            <person name="Lapoint R."/>
            <person name="Lazzaro B.P."/>
            <person name="Lee S.J."/>
            <person name="Levesque L."/>
            <person name="Li R."/>
            <person name="Lin C.F."/>
            <person name="Lin M.F."/>
            <person name="Lindblad-Toh K."/>
            <person name="Llopart A."/>
            <person name="Long M."/>
            <person name="Low L."/>
            <person name="Lozovsky E."/>
            <person name="Lu J."/>
            <person name="Luo M."/>
            <person name="Machado C.A."/>
            <person name="Makalowski W."/>
            <person name="Marzo M."/>
            <person name="Matsuda M."/>
            <person name="Matzkin L."/>
            <person name="McAllister B."/>
            <person name="McBride C.S."/>
            <person name="McKernan B."/>
            <person name="McKernan K."/>
            <person name="Mendez-Lago M."/>
            <person name="Minx P."/>
            <person name="Mollenhauer M.U."/>
            <person name="Montooth K."/>
            <person name="Mount S.M."/>
            <person name="Mu X."/>
            <person name="Myers E."/>
            <person name="Negre B."/>
            <person name="Newfeld S."/>
            <person name="Nielsen R."/>
            <person name="Noor M.A."/>
            <person name="O'Grady P."/>
            <person name="Pachter L."/>
            <person name="Papaceit M."/>
            <person name="Parisi M.J."/>
            <person name="Parisi M."/>
            <person name="Parts L."/>
            <person name="Pedersen J.S."/>
            <person name="Pesole G."/>
            <person name="Phillippy A.M."/>
            <person name="Ponting C.P."/>
            <person name="Pop M."/>
            <person name="Porcelli D."/>
            <person name="Powell J.R."/>
            <person name="Prohaska S."/>
            <person name="Pruitt K."/>
            <person name="Puig M."/>
            <person name="Quesneville H."/>
            <person name="Ram K.R."/>
            <person name="Rand D."/>
            <person name="Rasmussen M.D."/>
            <person name="Reed L.K."/>
            <person name="Reenan R."/>
            <person name="Reily A."/>
            <person name="Remington K.A."/>
            <person name="Rieger T.T."/>
            <person name="Ritchie M.G."/>
            <person name="Robin C."/>
            <person name="Rogers Y.H."/>
            <person name="Rohde C."/>
            <person name="Rozas J."/>
            <person name="Rubenfield M.J."/>
            <person name="Ruiz A."/>
            <person name="Russo S."/>
            <person name="Salzberg S.L."/>
            <person name="Sanchez-Gracia A."/>
            <person name="Saranga D.J."/>
            <person name="Sato H."/>
            <person name="Schaeffer S.W."/>
            <person name="Schatz M.C."/>
            <person name="Schlenke T."/>
            <person name="Schwartz R."/>
            <person name="Segarra C."/>
            <person name="Singh R.S."/>
            <person name="Sirot L."/>
            <person name="Sirota M."/>
            <person name="Sisneros N.B."/>
            <person name="Smith C.D."/>
            <person name="Smith T.F."/>
            <person name="Spieth J."/>
            <person name="Stage D.E."/>
            <person name="Stark A."/>
            <person name="Stephan W."/>
            <person name="Strausberg R.L."/>
            <person name="Strempel S."/>
            <person name="Sturgill D."/>
            <person name="Sutton G."/>
            <person name="Sutton G.G."/>
            <person name="Tao W."/>
            <person name="Teichmann S."/>
            <person name="Tobari Y.N."/>
            <person name="Tomimura Y."/>
            <person name="Tsolas J.M."/>
            <person name="Valente V.L."/>
            <person name="Venter E."/>
            <person name="Venter J.C."/>
            <person name="Vicario S."/>
            <person name="Vieira F.G."/>
            <person name="Vilella A.J."/>
            <person name="Villasante A."/>
            <person name="Walenz B."/>
            <person name="Wang J."/>
            <person name="Wasserman M."/>
            <person name="Watts T."/>
            <person name="Wilson D."/>
            <person name="Wilson R.K."/>
            <person name="Wing R.A."/>
            <person name="Wolfner M.F."/>
            <person name="Wong A."/>
            <person name="Wong G.K."/>
            <person name="Wu C.I."/>
            <person name="Wu G."/>
            <person name="Yamamoto D."/>
            <person name="Yang H.P."/>
            <person name="Yang S.P."/>
            <person name="Yorke J.A."/>
            <person name="Yoshida K."/>
            <person name="Zdobnov E."/>
            <person name="Zhang P."/>
            <person name="Zhang Y."/>
            <person name="Zimin A.V."/>
            <person name="Baldwin J."/>
            <person name="Abdouelleil A."/>
            <person name="Abdulkadir J."/>
            <person name="Abebe A."/>
            <person name="Abera B."/>
            <person name="Abreu J."/>
            <person name="Acer S.C."/>
            <person name="Aftuck L."/>
            <person name="Alexander A."/>
            <person name="An P."/>
            <person name="Anderson E."/>
            <person name="Anderson S."/>
            <person name="Arachi H."/>
            <person name="Azer M."/>
            <person name="Bachantsang P."/>
            <person name="Barry A."/>
            <person name="Bayul T."/>
            <person name="Berlin A."/>
            <person name="Bessette D."/>
            <person name="Bloom T."/>
            <person name="Blye J."/>
            <person name="Boguslavskiy L."/>
            <person name="Bonnet C."/>
            <person name="Boukhgalter B."/>
            <person name="Bourzgui I."/>
            <person name="Brown A."/>
            <person name="Cahill P."/>
            <person name="Channer S."/>
            <person name="Cheshatsang Y."/>
            <person name="Chuda L."/>
            <person name="Citroen M."/>
            <person name="Collymore A."/>
            <person name="Cooke P."/>
            <person name="Costello M."/>
            <person name="D'Aco K."/>
            <person name="Daza R."/>
            <person name="De Haan G."/>
            <person name="DeGray S."/>
            <person name="DeMaso C."/>
            <person name="Dhargay N."/>
            <person name="Dooley K."/>
            <person name="Dooley E."/>
            <person name="Doricent M."/>
            <person name="Dorje P."/>
            <person name="Dorjee K."/>
            <person name="Dupes A."/>
            <person name="Elong R."/>
            <person name="Falk J."/>
            <person name="Farina A."/>
            <person name="Faro S."/>
            <person name="Ferguson D."/>
            <person name="Fisher S."/>
            <person name="Foley C.D."/>
            <person name="Franke A."/>
            <person name="Friedrich D."/>
            <person name="Gadbois L."/>
            <person name="Gearin G."/>
            <person name="Gearin C.R."/>
            <person name="Giannoukos G."/>
            <person name="Goode T."/>
            <person name="Graham J."/>
            <person name="Grandbois E."/>
            <person name="Grewal S."/>
            <person name="Gyaltsen K."/>
            <person name="Hafez N."/>
            <person name="Hagos B."/>
            <person name="Hall J."/>
            <person name="Henson C."/>
            <person name="Hollinger A."/>
            <person name="Honan T."/>
            <person name="Huard M.D."/>
            <person name="Hughes L."/>
            <person name="Hurhula B."/>
            <person name="Husby M.E."/>
            <person name="Kamat A."/>
            <person name="Kanga B."/>
            <person name="Kashin S."/>
            <person name="Khazanovich D."/>
            <person name="Kisner P."/>
            <person name="Lance K."/>
            <person name="Lara M."/>
            <person name="Lee W."/>
            <person name="Lennon N."/>
            <person name="Letendre F."/>
            <person name="LeVine R."/>
            <person name="Lipovsky A."/>
            <person name="Liu X."/>
            <person name="Liu J."/>
            <person name="Liu S."/>
            <person name="Lokyitsang T."/>
            <person name="Lokyitsang Y."/>
            <person name="Lubonja R."/>
            <person name="Lui A."/>
            <person name="MacDonald P."/>
            <person name="Magnisalis V."/>
            <person name="Maru K."/>
            <person name="Matthews C."/>
            <person name="McCusker W."/>
            <person name="McDonough S."/>
            <person name="Mehta T."/>
            <person name="Meldrim J."/>
            <person name="Meneus L."/>
            <person name="Mihai O."/>
            <person name="Mihalev A."/>
            <person name="Mihova T."/>
            <person name="Mittelman R."/>
            <person name="Mlenga V."/>
            <person name="Montmayeur A."/>
            <person name="Mulrain L."/>
            <person name="Navidi A."/>
            <person name="Naylor J."/>
            <person name="Negash T."/>
            <person name="Nguyen T."/>
            <person name="Nguyen N."/>
            <person name="Nicol R."/>
            <person name="Norbu C."/>
            <person name="Norbu N."/>
            <person name="Novod N."/>
            <person name="O'Neill B."/>
            <person name="Osman S."/>
            <person name="Markiewicz E."/>
            <person name="Oyono O.L."/>
            <person name="Patti C."/>
            <person name="Phunkhang P."/>
            <person name="Pierre F."/>
            <person name="Priest M."/>
            <person name="Raghuraman S."/>
            <person name="Rege F."/>
            <person name="Reyes R."/>
            <person name="Rise C."/>
            <person name="Rogov P."/>
            <person name="Ross K."/>
            <person name="Ryan E."/>
            <person name="Settipalli S."/>
            <person name="Shea T."/>
            <person name="Sherpa N."/>
            <person name="Shi L."/>
            <person name="Shih D."/>
            <person name="Sparrow T."/>
            <person name="Spaulding J."/>
            <person name="Stalker J."/>
            <person name="Stange-Thomann N."/>
            <person name="Stavropoulos S."/>
            <person name="Stone C."/>
            <person name="Strader C."/>
            <person name="Tesfaye S."/>
            <person name="Thomson T."/>
            <person name="Thoulutsang Y."/>
            <person name="Thoulutsang D."/>
            <person name="Topham K."/>
            <person name="Topping I."/>
            <person name="Tsamla T."/>
            <person name="Vassiliev H."/>
            <person name="Vo A."/>
            <person name="Wangchuk T."/>
            <person name="Wangdi T."/>
            <person name="Weiand M."/>
            <person name="Wilkinson J."/>
            <person name="Wilson A."/>
            <person name="Yadav S."/>
            <person name="Young G."/>
            <person name="Yu Q."/>
            <person name="Zembek L."/>
            <person name="Zhong D."/>
            <person name="Zimmer A."/>
            <person name="Zwirko Z."/>
            <person name="Jaffe D.B."/>
            <person name="Alvarez P."/>
            <person name="Brockman W."/>
            <person name="Butler J."/>
            <person name="Chin C."/>
            <person name="Gnerre S."/>
            <person name="Grabherr M."/>
            <person name="Kleber M."/>
            <person name="Mauceli E."/>
            <person name="MacCallum I."/>
        </authorList>
    </citation>
    <scope>NUCLEOTIDE SEQUENCE [LARGE SCALE GENOMIC DNA]</scope>
    <source>
        <strain evidence="2">Tucson 15287-2541.00</strain>
    </source>
</reference>
<name>B4JYL4_DROGR</name>
<organism evidence="2">
    <name type="scientific">Drosophila grimshawi</name>
    <name type="common">Hawaiian fruit fly</name>
    <name type="synonym">Idiomyia grimshawi</name>
    <dbReference type="NCBI Taxonomy" id="7222"/>
    <lineage>
        <taxon>Eukaryota</taxon>
        <taxon>Metazoa</taxon>
        <taxon>Ecdysozoa</taxon>
        <taxon>Arthropoda</taxon>
        <taxon>Hexapoda</taxon>
        <taxon>Insecta</taxon>
        <taxon>Pterygota</taxon>
        <taxon>Neoptera</taxon>
        <taxon>Endopterygota</taxon>
        <taxon>Diptera</taxon>
        <taxon>Brachycera</taxon>
        <taxon>Muscomorpha</taxon>
        <taxon>Ephydroidea</taxon>
        <taxon>Drosophilidae</taxon>
        <taxon>Drosophila</taxon>
        <taxon>Hawaiian Drosophila</taxon>
    </lineage>
</organism>
<evidence type="ECO:0000313" key="2">
    <source>
        <dbReference type="Proteomes" id="UP000001070"/>
    </source>
</evidence>
<proteinExistence type="predicted"/>
<dbReference type="FunCoup" id="B4JYL4">
    <property type="interactions" value="27"/>
</dbReference>
<dbReference type="OrthoDB" id="7960093at2759"/>
<dbReference type="SUPFAM" id="SSF47565">
    <property type="entry name" value="Insect pheromone/odorant-binding proteins"/>
    <property type="match status" value="1"/>
</dbReference>